<feature type="region of interest" description="Disordered" evidence="1">
    <location>
        <begin position="760"/>
        <end position="794"/>
    </location>
</feature>
<feature type="domain" description="GGDEF" evidence="5">
    <location>
        <begin position="571"/>
        <end position="709"/>
    </location>
</feature>
<dbReference type="InterPro" id="IPR000014">
    <property type="entry name" value="PAS"/>
</dbReference>
<dbReference type="PROSITE" id="PS50887">
    <property type="entry name" value="GGDEF"/>
    <property type="match status" value="1"/>
</dbReference>
<feature type="domain" description="EAL" evidence="4">
    <location>
        <begin position="718"/>
        <end position="986"/>
    </location>
</feature>
<dbReference type="CDD" id="cd01948">
    <property type="entry name" value="EAL"/>
    <property type="match status" value="1"/>
</dbReference>
<dbReference type="InterPro" id="IPR035965">
    <property type="entry name" value="PAS-like_dom_sf"/>
</dbReference>
<dbReference type="SMART" id="SM00091">
    <property type="entry name" value="PAS"/>
    <property type="match status" value="1"/>
</dbReference>
<feature type="transmembrane region" description="Helical" evidence="2">
    <location>
        <begin position="29"/>
        <end position="49"/>
    </location>
</feature>
<dbReference type="STRING" id="408015.SXIM_43290"/>
<proteinExistence type="predicted"/>
<accession>A0A0F7G011</accession>
<dbReference type="PANTHER" id="PTHR44757:SF2">
    <property type="entry name" value="BIOFILM ARCHITECTURE MAINTENANCE PROTEIN MBAA"/>
    <property type="match status" value="1"/>
</dbReference>
<feature type="compositionally biased region" description="Basic and acidic residues" evidence="1">
    <location>
        <begin position="785"/>
        <end position="794"/>
    </location>
</feature>
<dbReference type="Pfam" id="PF08448">
    <property type="entry name" value="PAS_4"/>
    <property type="match status" value="1"/>
</dbReference>
<dbReference type="InterPro" id="IPR013656">
    <property type="entry name" value="PAS_4"/>
</dbReference>
<feature type="domain" description="PAS" evidence="3">
    <location>
        <begin position="414"/>
        <end position="484"/>
    </location>
</feature>
<feature type="compositionally biased region" description="Low complexity" evidence="1">
    <location>
        <begin position="296"/>
        <end position="335"/>
    </location>
</feature>
<dbReference type="InterPro" id="IPR000160">
    <property type="entry name" value="GGDEF_dom"/>
</dbReference>
<evidence type="ECO:0000259" key="3">
    <source>
        <dbReference type="PROSITE" id="PS50112"/>
    </source>
</evidence>
<feature type="transmembrane region" description="Helical" evidence="2">
    <location>
        <begin position="220"/>
        <end position="242"/>
    </location>
</feature>
<dbReference type="Gene3D" id="3.20.20.450">
    <property type="entry name" value="EAL domain"/>
    <property type="match status" value="1"/>
</dbReference>
<gene>
    <name evidence="6" type="ORF">SXIM_43290</name>
</gene>
<dbReference type="EMBL" id="CP009922">
    <property type="protein sequence ID" value="AKG45713.1"/>
    <property type="molecule type" value="Genomic_DNA"/>
</dbReference>
<dbReference type="KEGG" id="sxi:SXIM_43290"/>
<feature type="region of interest" description="Disordered" evidence="1">
    <location>
        <begin position="272"/>
        <end position="348"/>
    </location>
</feature>
<dbReference type="SUPFAM" id="SSF141868">
    <property type="entry name" value="EAL domain-like"/>
    <property type="match status" value="1"/>
</dbReference>
<sequence length="1032" mass="108742">MAGEPMSTGDSTAPPAAPPPRPALLGGPLPQLALAALCGAYVVGAAFGWGTPQAAAFMGDFGLSAAAWLASGSCLWYARTRAGSLRPAWVLLGLSSAMTGLGSAIWGWYEVVLRVPVPRTSAADLCYLLFAPLAIVGLLMLAKRPLNRTGWLCFGLDAWLVAGSLLTLTWSVALVHTAERQGESVARAALALGYPLLDIALVSMLLVLHFRRGPEHRSAVNMAVGGLAVTVLCDALFSSPMLREHYSSGQLLDAGWFAGSLLLALAPWVSGRPGEDERPGARAPRSTDVADGTPDAGATAPSTPSLTPLTPSAPLAAGPPLAPAAPVAARTGATLPEDEDGEGSPDRLGSFTSLMPYLAAAVCFLSILLTYNTGGGRPDPVVVVTAATVVVALLARQGITLMENTKLTRELARQENHFRSLVQGSSDVIMISASDGKLRYVSPAAAGVYGRDPDRLIGKPFHSLIHPEDADRVLYELCRFLAAAPDAEPATRIECRIRHGGPDERWMHIESTVNRHLNGLIFNSRDVTDRVRLQEQLRHSASHDALTDLPNRALFTERLQAALGQGPVAAGEIAVLFIDLDGFKAVNDSIGHQAGDELLVRAARRLRESVRQGDVTARLGGDEFAALITGDPGAAPAPREQRMTEIAERVRAALSRPYHLREGEVRVAASIGVAFAEPGSTPATLMRDADLAMYRAKQAGKARVEFYAPHLRTEAVRRTQLAARLRTALHTGELTLLHQPVVTLADGRIAALSAQARRRSAHAPLSTPLEHLRPRREYGPPFARLTDHHGGADRSTDVTRWLLEQAVAEAGRRHAAGLTLPVSVRVPAGRLADRSLGAGGIEALLAQHDLPAEALVLELPESGPALAAPELRRRLSDLSRLGVGIALDGFGGPATPPAVLHRLPVDLVRLDRELTEGLVDSPSLRTITAGLLRMAADLGVHTLADGVDHPDLAATLCALGCSHAQGPAFGEPLDPIRLHRLLESGRAPRPSGAATEPAAGLAAVPATFPAPRLHGRADPTAAGPAPSPVAPT</sequence>
<feature type="transmembrane region" description="Helical" evidence="2">
    <location>
        <begin position="89"/>
        <end position="109"/>
    </location>
</feature>
<dbReference type="PANTHER" id="PTHR44757">
    <property type="entry name" value="DIGUANYLATE CYCLASE DGCP"/>
    <property type="match status" value="1"/>
</dbReference>
<feature type="region of interest" description="Disordered" evidence="1">
    <location>
        <begin position="1007"/>
        <end position="1032"/>
    </location>
</feature>
<dbReference type="PROSITE" id="PS50883">
    <property type="entry name" value="EAL"/>
    <property type="match status" value="1"/>
</dbReference>
<dbReference type="Proteomes" id="UP000034034">
    <property type="component" value="Chromosome"/>
</dbReference>
<feature type="transmembrane region" description="Helical" evidence="2">
    <location>
        <begin position="149"/>
        <end position="173"/>
    </location>
</feature>
<dbReference type="HOGENOM" id="CLU_000445_129_3_11"/>
<keyword evidence="7" id="KW-1185">Reference proteome</keyword>
<keyword evidence="2" id="KW-0472">Membrane</keyword>
<feature type="transmembrane region" description="Helical" evidence="2">
    <location>
        <begin position="354"/>
        <end position="374"/>
    </location>
</feature>
<dbReference type="InterPro" id="IPR001633">
    <property type="entry name" value="EAL_dom"/>
</dbReference>
<dbReference type="CDD" id="cd00130">
    <property type="entry name" value="PAS"/>
    <property type="match status" value="1"/>
</dbReference>
<dbReference type="InterPro" id="IPR052155">
    <property type="entry name" value="Biofilm_reg_signaling"/>
</dbReference>
<feature type="transmembrane region" description="Helical" evidence="2">
    <location>
        <begin position="380"/>
        <end position="399"/>
    </location>
</feature>
<reference evidence="6" key="1">
    <citation type="submission" date="2019-08" db="EMBL/GenBank/DDBJ databases">
        <title>Complete genome sequence of a mangrove-derived Streptomyces xiamenensis.</title>
        <authorList>
            <person name="Xu J."/>
        </authorList>
    </citation>
    <scope>NUCLEOTIDE SEQUENCE</scope>
    <source>
        <strain evidence="6">318</strain>
    </source>
</reference>
<feature type="transmembrane region" description="Helical" evidence="2">
    <location>
        <begin position="121"/>
        <end position="142"/>
    </location>
</feature>
<organism evidence="6 7">
    <name type="scientific">Streptomyces xiamenensis</name>
    <dbReference type="NCBI Taxonomy" id="408015"/>
    <lineage>
        <taxon>Bacteria</taxon>
        <taxon>Bacillati</taxon>
        <taxon>Actinomycetota</taxon>
        <taxon>Actinomycetes</taxon>
        <taxon>Kitasatosporales</taxon>
        <taxon>Streptomycetaceae</taxon>
        <taxon>Streptomyces</taxon>
    </lineage>
</organism>
<dbReference type="CDD" id="cd01949">
    <property type="entry name" value="GGDEF"/>
    <property type="match status" value="1"/>
</dbReference>
<feature type="region of interest" description="Disordered" evidence="1">
    <location>
        <begin position="1"/>
        <end position="21"/>
    </location>
</feature>
<dbReference type="PROSITE" id="PS50112">
    <property type="entry name" value="PAS"/>
    <property type="match status" value="1"/>
</dbReference>
<dbReference type="Gene3D" id="3.30.450.20">
    <property type="entry name" value="PAS domain"/>
    <property type="match status" value="1"/>
</dbReference>
<keyword evidence="2" id="KW-0812">Transmembrane</keyword>
<dbReference type="SMART" id="SM00052">
    <property type="entry name" value="EAL"/>
    <property type="match status" value="1"/>
</dbReference>
<dbReference type="InterPro" id="IPR043128">
    <property type="entry name" value="Rev_trsase/Diguanyl_cyclase"/>
</dbReference>
<dbReference type="InterPro" id="IPR035919">
    <property type="entry name" value="EAL_sf"/>
</dbReference>
<dbReference type="Gene3D" id="3.30.70.270">
    <property type="match status" value="1"/>
</dbReference>
<name>A0A0F7G011_9ACTN</name>
<evidence type="ECO:0000259" key="4">
    <source>
        <dbReference type="PROSITE" id="PS50883"/>
    </source>
</evidence>
<dbReference type="SMART" id="SM00267">
    <property type="entry name" value="GGDEF"/>
    <property type="match status" value="1"/>
</dbReference>
<evidence type="ECO:0000256" key="1">
    <source>
        <dbReference type="SAM" id="MobiDB-lite"/>
    </source>
</evidence>
<dbReference type="SUPFAM" id="SSF55073">
    <property type="entry name" value="Nucleotide cyclase"/>
    <property type="match status" value="1"/>
</dbReference>
<dbReference type="NCBIfam" id="TIGR00229">
    <property type="entry name" value="sensory_box"/>
    <property type="match status" value="1"/>
</dbReference>
<evidence type="ECO:0000313" key="6">
    <source>
        <dbReference type="EMBL" id="AKG45713.1"/>
    </source>
</evidence>
<evidence type="ECO:0000313" key="7">
    <source>
        <dbReference type="Proteomes" id="UP000034034"/>
    </source>
</evidence>
<dbReference type="InterPro" id="IPR029787">
    <property type="entry name" value="Nucleotide_cyclase"/>
</dbReference>
<protein>
    <submittedName>
        <fullName evidence="6">PAS/PAC sensor-containing diguanylate cyclase/phosphodiesterase</fullName>
    </submittedName>
</protein>
<dbReference type="SUPFAM" id="SSF55785">
    <property type="entry name" value="PYP-like sensor domain (PAS domain)"/>
    <property type="match status" value="1"/>
</dbReference>
<dbReference type="AlphaFoldDB" id="A0A0F7G011"/>
<dbReference type="Pfam" id="PF00563">
    <property type="entry name" value="EAL"/>
    <property type="match status" value="1"/>
</dbReference>
<dbReference type="NCBIfam" id="TIGR00254">
    <property type="entry name" value="GGDEF"/>
    <property type="match status" value="1"/>
</dbReference>
<dbReference type="PATRIC" id="fig|408015.6.peg.4383"/>
<keyword evidence="2" id="KW-1133">Transmembrane helix</keyword>
<evidence type="ECO:0000259" key="5">
    <source>
        <dbReference type="PROSITE" id="PS50887"/>
    </source>
</evidence>
<feature type="transmembrane region" description="Helical" evidence="2">
    <location>
        <begin position="185"/>
        <end position="208"/>
    </location>
</feature>
<dbReference type="Pfam" id="PF00990">
    <property type="entry name" value="GGDEF"/>
    <property type="match status" value="1"/>
</dbReference>
<evidence type="ECO:0000256" key="2">
    <source>
        <dbReference type="SAM" id="Phobius"/>
    </source>
</evidence>